<dbReference type="InterPro" id="IPR029058">
    <property type="entry name" value="AB_hydrolase_fold"/>
</dbReference>
<dbReference type="InterPro" id="IPR056884">
    <property type="entry name" value="NPHP3-like_N"/>
</dbReference>
<dbReference type="SUPFAM" id="SSF52540">
    <property type="entry name" value="P-loop containing nucleoside triphosphate hydrolases"/>
    <property type="match status" value="1"/>
</dbReference>
<dbReference type="Gene3D" id="3.40.50.300">
    <property type="entry name" value="P-loop containing nucleotide triphosphate hydrolases"/>
    <property type="match status" value="1"/>
</dbReference>
<dbReference type="InterPro" id="IPR027417">
    <property type="entry name" value="P-loop_NTPase"/>
</dbReference>
<dbReference type="GeneID" id="92082205"/>
<dbReference type="PANTHER" id="PTHR10039:SF5">
    <property type="entry name" value="NACHT DOMAIN-CONTAINING PROTEIN"/>
    <property type="match status" value="1"/>
</dbReference>
<accession>A0ABR1Q1E0</accession>
<dbReference type="Pfam" id="PF24883">
    <property type="entry name" value="NPHP3_N"/>
    <property type="match status" value="1"/>
</dbReference>
<name>A0ABR1Q1E0_9PEZI</name>
<evidence type="ECO:0000256" key="1">
    <source>
        <dbReference type="ARBA" id="ARBA00022737"/>
    </source>
</evidence>
<evidence type="ECO:0000259" key="2">
    <source>
        <dbReference type="Pfam" id="PF24883"/>
    </source>
</evidence>
<feature type="non-terminal residue" evidence="3">
    <location>
        <position position="1"/>
    </location>
</feature>
<evidence type="ECO:0000313" key="4">
    <source>
        <dbReference type="Proteomes" id="UP001391051"/>
    </source>
</evidence>
<protein>
    <recommendedName>
        <fullName evidence="2">Nephrocystin 3-like N-terminal domain-containing protein</fullName>
    </recommendedName>
</protein>
<comment type="caution">
    <text evidence="3">The sequence shown here is derived from an EMBL/GenBank/DDBJ whole genome shotgun (WGS) entry which is preliminary data.</text>
</comment>
<keyword evidence="4" id="KW-1185">Reference proteome</keyword>
<dbReference type="Proteomes" id="UP001391051">
    <property type="component" value="Unassembled WGS sequence"/>
</dbReference>
<proteinExistence type="predicted"/>
<organism evidence="3 4">
    <name type="scientific">Apiospora aurea</name>
    <dbReference type="NCBI Taxonomy" id="335848"/>
    <lineage>
        <taxon>Eukaryota</taxon>
        <taxon>Fungi</taxon>
        <taxon>Dikarya</taxon>
        <taxon>Ascomycota</taxon>
        <taxon>Pezizomycotina</taxon>
        <taxon>Sordariomycetes</taxon>
        <taxon>Xylariomycetidae</taxon>
        <taxon>Amphisphaeriales</taxon>
        <taxon>Apiosporaceae</taxon>
        <taxon>Apiospora</taxon>
    </lineage>
</organism>
<gene>
    <name evidence="3" type="ORF">PG986_012921</name>
</gene>
<dbReference type="SUPFAM" id="SSF53474">
    <property type="entry name" value="alpha/beta-Hydrolases"/>
    <property type="match status" value="1"/>
</dbReference>
<keyword evidence="1" id="KW-0677">Repeat</keyword>
<dbReference type="EMBL" id="JAQQWE010000008">
    <property type="protein sequence ID" value="KAK7943808.1"/>
    <property type="molecule type" value="Genomic_DNA"/>
</dbReference>
<dbReference type="PANTHER" id="PTHR10039">
    <property type="entry name" value="AMELOGENIN"/>
    <property type="match status" value="1"/>
</dbReference>
<sequence>PEACSVLAEEVPGTDRYLNIAFASSMGYLVALGRTFASKKRTPRGEDGRSKYVFWPRDLLPRRVDNARIISFGFDADVEMFMGAASLNTIHQHSRNLLNTMCDQLGSQLPIVFVAHSLGGVIVKDALNQSAGATTDNTRQQLLERTRGVIFLGTPHRGSSSASYGRTAFRLSQLFAFQSANIKLITALEQNSETLDRISTEFNESLAKNERIRLWSYSEERQVRFGLVGMHIVPPDSARIGHNRESWGSISGDHRHIAKYSDSRDDGFAKQWVSTIQAIVQMSECLSSLDDPVARVRIHGVERISQSNRGSLEWLYTDTVPFIDWLKDDYTRYDPIFWVTGKPGSGKSTLMRFAMEDHRTVEAIPRSDGTPMAYFFHLRGKSVVQKSLAGMLKELLYQTLRQFPTFYPLISQICDRVQRPEGKFEWDVASLSECFLKIPELTLGPDCRARVIYFVDALDENEEQHENEQLLKLIQELHTTTHDMPILKICLASRPWPVFKSVLGNREQVPSFAIHHYTEEDIKAYARLLLSAPLDGSQSWDPYYRDVLELSMDISRRAKGVFVWVRVVVDSCRPHITNGTPIAALKKQITGYPKELKDLYNYTVTRIDKAYHKEAERRVGAPPAGDWQLSSITSSWLASRTGGIMEEIRSMDNNSMKTSVQFIHQTAQEYVSNGAKGLESSPELASLEASVCGSYFLLLACSGEPPDPRLERISQSLFKYLRDCEAYMDANTGHRETLFRLLDPSMQRVLHSKVRRNQNIEFMRMYLEEDIRARLSNLFLIHHPRQGYTETHFRKPGGQEAISRFKKAVCVVLQLNMSRNHFAGLLMITQNIYYFNLGNKVPTEGVFEIIAAVGPRCASERTDRPRMLRCFLQDGDNQFKEDVTSWHRSIPQSLIISPDPHVQMVFPRESTVPRTLSTFGYWSPGMSLIVGISSSGATTSTV</sequence>
<dbReference type="RefSeq" id="XP_066695839.1">
    <property type="nucleotide sequence ID" value="XM_066849143.1"/>
</dbReference>
<evidence type="ECO:0000313" key="3">
    <source>
        <dbReference type="EMBL" id="KAK7943808.1"/>
    </source>
</evidence>
<reference evidence="3 4" key="1">
    <citation type="submission" date="2023-01" db="EMBL/GenBank/DDBJ databases">
        <title>Analysis of 21 Apiospora genomes using comparative genomics revels a genus with tremendous synthesis potential of carbohydrate active enzymes and secondary metabolites.</title>
        <authorList>
            <person name="Sorensen T."/>
        </authorList>
    </citation>
    <scope>NUCLEOTIDE SEQUENCE [LARGE SCALE GENOMIC DNA]</scope>
    <source>
        <strain evidence="3 4">CBS 24483</strain>
    </source>
</reference>
<dbReference type="Gene3D" id="3.40.50.1820">
    <property type="entry name" value="alpha/beta hydrolase"/>
    <property type="match status" value="1"/>
</dbReference>
<feature type="domain" description="Nephrocystin 3-like N-terminal" evidence="2">
    <location>
        <begin position="310"/>
        <end position="494"/>
    </location>
</feature>